<reference evidence="3 4" key="2">
    <citation type="journal article" date="2010" name="Stand. Genomic Sci.">
        <title>Complete genome sequence of Chitinophaga pinensis type strain (UQM 2034).</title>
        <authorList>
            <person name="Glavina Del Rio T."/>
            <person name="Abt B."/>
            <person name="Spring S."/>
            <person name="Lapidus A."/>
            <person name="Nolan M."/>
            <person name="Tice H."/>
            <person name="Copeland A."/>
            <person name="Cheng J.F."/>
            <person name="Chen F."/>
            <person name="Bruce D."/>
            <person name="Goodwin L."/>
            <person name="Pitluck S."/>
            <person name="Ivanova N."/>
            <person name="Mavromatis K."/>
            <person name="Mikhailova N."/>
            <person name="Pati A."/>
            <person name="Chen A."/>
            <person name="Palaniappan K."/>
            <person name="Land M."/>
            <person name="Hauser L."/>
            <person name="Chang Y.J."/>
            <person name="Jeffries C.D."/>
            <person name="Chain P."/>
            <person name="Saunders E."/>
            <person name="Detter J.C."/>
            <person name="Brettin T."/>
            <person name="Rohde M."/>
            <person name="Goker M."/>
            <person name="Bristow J."/>
            <person name="Eisen J.A."/>
            <person name="Markowitz V."/>
            <person name="Hugenholtz P."/>
            <person name="Kyrpides N.C."/>
            <person name="Klenk H.P."/>
            <person name="Lucas S."/>
        </authorList>
    </citation>
    <scope>NUCLEOTIDE SEQUENCE [LARGE SCALE GENOMIC DNA]</scope>
    <source>
        <strain evidence="4">ATCC 43595 / DSM 2588 / LMG 13176 / NBRC 15968 / NCIMB 11800 / UQM 2034</strain>
    </source>
</reference>
<dbReference type="KEGG" id="cpi:Cpin_1083"/>
<evidence type="ECO:0000313" key="4">
    <source>
        <dbReference type="Proteomes" id="UP000002215"/>
    </source>
</evidence>
<dbReference type="Pfam" id="PF00534">
    <property type="entry name" value="Glycos_transf_1"/>
    <property type="match status" value="1"/>
</dbReference>
<dbReference type="PANTHER" id="PTHR12526:SF630">
    <property type="entry name" value="GLYCOSYLTRANSFERASE"/>
    <property type="match status" value="1"/>
</dbReference>
<evidence type="ECO:0000313" key="3">
    <source>
        <dbReference type="EMBL" id="ACU58581.1"/>
    </source>
</evidence>
<dbReference type="SUPFAM" id="SSF53756">
    <property type="entry name" value="UDP-Glycosyltransferase/glycogen phosphorylase"/>
    <property type="match status" value="1"/>
</dbReference>
<reference evidence="4" key="1">
    <citation type="submission" date="2009-08" db="EMBL/GenBank/DDBJ databases">
        <title>The complete genome of Chitinophaga pinensis DSM 2588.</title>
        <authorList>
            <consortium name="US DOE Joint Genome Institute (JGI-PGF)"/>
            <person name="Lucas S."/>
            <person name="Copeland A."/>
            <person name="Lapidus A."/>
            <person name="Glavina del Rio T."/>
            <person name="Dalin E."/>
            <person name="Tice H."/>
            <person name="Bruce D."/>
            <person name="Goodwin L."/>
            <person name="Pitluck S."/>
            <person name="Kyrpides N."/>
            <person name="Mavromatis K."/>
            <person name="Ivanova N."/>
            <person name="Mikhailova N."/>
            <person name="Sims D."/>
            <person name="Meinche L."/>
            <person name="Brettin T."/>
            <person name="Detter J.C."/>
            <person name="Han C."/>
            <person name="Larimer F."/>
            <person name="Land M."/>
            <person name="Hauser L."/>
            <person name="Markowitz V."/>
            <person name="Cheng J.-F."/>
            <person name="Hugenholtz P."/>
            <person name="Woyke T."/>
            <person name="Wu D."/>
            <person name="Spring S."/>
            <person name="Klenk H.-P."/>
            <person name="Eisen J.A."/>
        </authorList>
    </citation>
    <scope>NUCLEOTIDE SEQUENCE [LARGE SCALE GENOMIC DNA]</scope>
    <source>
        <strain evidence="4">ATCC 43595 / DSM 2588 / LMG 13176 / NBRC 15968 / NCIMB 11800 / UQM 2034</strain>
    </source>
</reference>
<dbReference type="PANTHER" id="PTHR12526">
    <property type="entry name" value="GLYCOSYLTRANSFERASE"/>
    <property type="match status" value="1"/>
</dbReference>
<evidence type="ECO:0000259" key="2">
    <source>
        <dbReference type="Pfam" id="PF13439"/>
    </source>
</evidence>
<dbReference type="Proteomes" id="UP000002215">
    <property type="component" value="Chromosome"/>
</dbReference>
<gene>
    <name evidence="3" type="ordered locus">Cpin_1083</name>
</gene>
<name>A0A979GRJ6_CHIPD</name>
<accession>A0A979GRJ6</accession>
<dbReference type="Gene3D" id="3.40.50.2000">
    <property type="entry name" value="Glycogen Phosphorylase B"/>
    <property type="match status" value="2"/>
</dbReference>
<dbReference type="InterPro" id="IPR001296">
    <property type="entry name" value="Glyco_trans_1"/>
</dbReference>
<dbReference type="OrthoDB" id="9790710at2"/>
<dbReference type="EMBL" id="CP001699">
    <property type="protein sequence ID" value="ACU58581.1"/>
    <property type="molecule type" value="Genomic_DNA"/>
</dbReference>
<evidence type="ECO:0000259" key="1">
    <source>
        <dbReference type="Pfam" id="PF00534"/>
    </source>
</evidence>
<dbReference type="GO" id="GO:0016757">
    <property type="term" value="F:glycosyltransferase activity"/>
    <property type="evidence" value="ECO:0007669"/>
    <property type="project" value="InterPro"/>
</dbReference>
<keyword evidence="3" id="KW-0808">Transferase</keyword>
<feature type="domain" description="Glycosyltransferase subfamily 4-like N-terminal" evidence="2">
    <location>
        <begin position="18"/>
        <end position="179"/>
    </location>
</feature>
<dbReference type="RefSeq" id="WP_012788757.1">
    <property type="nucleotide sequence ID" value="NC_013132.1"/>
</dbReference>
<protein>
    <submittedName>
        <fullName evidence="3">Glycosyl transferase group 1</fullName>
    </submittedName>
</protein>
<dbReference type="Pfam" id="PF13439">
    <property type="entry name" value="Glyco_transf_4"/>
    <property type="match status" value="1"/>
</dbReference>
<feature type="domain" description="Glycosyl transferase family 1" evidence="1">
    <location>
        <begin position="187"/>
        <end position="360"/>
    </location>
</feature>
<dbReference type="AlphaFoldDB" id="A0A979GRJ6"/>
<organism evidence="3 4">
    <name type="scientific">Chitinophaga pinensis (strain ATCC 43595 / DSM 2588 / LMG 13176 / NBRC 15968 / NCIMB 11800 / UQM 2034)</name>
    <dbReference type="NCBI Taxonomy" id="485918"/>
    <lineage>
        <taxon>Bacteria</taxon>
        <taxon>Pseudomonadati</taxon>
        <taxon>Bacteroidota</taxon>
        <taxon>Chitinophagia</taxon>
        <taxon>Chitinophagales</taxon>
        <taxon>Chitinophagaceae</taxon>
        <taxon>Chitinophaga</taxon>
    </lineage>
</organism>
<sequence>MTLTNKNIVFVLATTELGGAERQSILLARGLREKYQANISFICFGKQKGRCTELLEQYGFNYSIIRSFSLYKFLHLPFALMAMLRFLLQLKRIKAEIVMPYCYESNIWSGLVRPFLGKNVTVIWNQRDDGRGIMSDGINRRAISNCTHFIANSDAGAEYLIKDLFIKEQKVNVIYNGVEEATPALSRAEWRKQQGFTEHGLLVCMLANLHDQKDHETLLKAWALLLAGKENKEGHRLLLAGRPQNTEERLRQLAASSGITDSVVFMGGVKDVHSMLGAIDISVLCAFEKSEGLPNAVLESMLHSLPVLGSDVAALHCALGEDMKNWLSPVGNAEKLAADLGRLFASDVLRKDMGARNRQRQQEVFSVDALIVNSGKLIETIVKN</sequence>
<dbReference type="InterPro" id="IPR028098">
    <property type="entry name" value="Glyco_trans_4-like_N"/>
</dbReference>
<proteinExistence type="predicted"/>